<evidence type="ECO:0000313" key="3">
    <source>
        <dbReference type="EMBL" id="MCT2591002.1"/>
    </source>
</evidence>
<dbReference type="Proteomes" id="UP001156389">
    <property type="component" value="Unassembled WGS sequence"/>
</dbReference>
<gene>
    <name evidence="3" type="ORF">LHJ74_13965</name>
</gene>
<feature type="domain" description="DUF6879" evidence="2">
    <location>
        <begin position="37"/>
        <end position="194"/>
    </location>
</feature>
<feature type="region of interest" description="Disordered" evidence="1">
    <location>
        <begin position="198"/>
        <end position="229"/>
    </location>
</feature>
<evidence type="ECO:0000256" key="1">
    <source>
        <dbReference type="SAM" id="MobiDB-lite"/>
    </source>
</evidence>
<comment type="caution">
    <text evidence="3">The sequence shown here is derived from an EMBL/GenBank/DDBJ whole genome shotgun (WGS) entry which is preliminary data.</text>
</comment>
<reference evidence="3 4" key="1">
    <citation type="submission" date="2021-10" db="EMBL/GenBank/DDBJ databases">
        <title>Streptomyces gossypii sp. nov., isolated from soil collected from cotton field.</title>
        <authorList>
            <person name="Ge X."/>
            <person name="Chen X."/>
            <person name="Liu W."/>
        </authorList>
    </citation>
    <scope>NUCLEOTIDE SEQUENCE [LARGE SCALE GENOMIC DNA]</scope>
    <source>
        <strain evidence="3 4">N2-109</strain>
    </source>
</reference>
<sequence>MLDLRAPLLPPDQGERLVREAYKRDFRLRDAQIRDGASWKLERRQHFQEQGSASWEAMRRGDWEESLRLLEERRPALLEAARADERRGYVFHRVRIVQNPLTPYMQWQLHSLRLRAECGEMIRVVRLEEVSVSDNPDPLPEVVILGGHTLYRVLYDEAGVPGGAVRYTAPETVTRWELYVKALHRAGEEVRSFFDREVAPLPPPEVTGQQGTPAPALPANAQASTAETE</sequence>
<evidence type="ECO:0000259" key="2">
    <source>
        <dbReference type="Pfam" id="PF21806"/>
    </source>
</evidence>
<proteinExistence type="predicted"/>
<accession>A0ABT2JSZ0</accession>
<dbReference type="InterPro" id="IPR049244">
    <property type="entry name" value="DUF6879"/>
</dbReference>
<keyword evidence="4" id="KW-1185">Reference proteome</keyword>
<dbReference type="RefSeq" id="WP_260218329.1">
    <property type="nucleotide sequence ID" value="NZ_JAJAGO010000006.1"/>
</dbReference>
<name>A0ABT2JSZ0_9ACTN</name>
<organism evidence="3 4">
    <name type="scientific">Streptomyces gossypii</name>
    <dbReference type="NCBI Taxonomy" id="2883101"/>
    <lineage>
        <taxon>Bacteria</taxon>
        <taxon>Bacillati</taxon>
        <taxon>Actinomycetota</taxon>
        <taxon>Actinomycetes</taxon>
        <taxon>Kitasatosporales</taxon>
        <taxon>Streptomycetaceae</taxon>
        <taxon>Streptomyces</taxon>
    </lineage>
</organism>
<dbReference type="Pfam" id="PF21806">
    <property type="entry name" value="DUF6879"/>
    <property type="match status" value="1"/>
</dbReference>
<protein>
    <recommendedName>
        <fullName evidence="2">DUF6879 domain-containing protein</fullName>
    </recommendedName>
</protein>
<dbReference type="EMBL" id="JAJAGO010000006">
    <property type="protein sequence ID" value="MCT2591002.1"/>
    <property type="molecule type" value="Genomic_DNA"/>
</dbReference>
<evidence type="ECO:0000313" key="4">
    <source>
        <dbReference type="Proteomes" id="UP001156389"/>
    </source>
</evidence>